<evidence type="ECO:0000313" key="3">
    <source>
        <dbReference type="Proteomes" id="UP000026962"/>
    </source>
</evidence>
<proteinExistence type="predicted"/>
<dbReference type="Gramene" id="OPUNC07G06160.1">
    <property type="protein sequence ID" value="OPUNC07G06160.1"/>
    <property type="gene ID" value="OPUNC07G06160"/>
</dbReference>
<accession>A0A0E0LI82</accession>
<protein>
    <recommendedName>
        <fullName evidence="4">Aminotransferase-like plant mobile domain-containing protein</fullName>
    </recommendedName>
</protein>
<reference evidence="2" key="1">
    <citation type="submission" date="2015-04" db="UniProtKB">
        <authorList>
            <consortium name="EnsemblPlants"/>
        </authorList>
    </citation>
    <scope>IDENTIFICATION</scope>
</reference>
<evidence type="ECO:0000313" key="2">
    <source>
        <dbReference type="EnsemblPlants" id="OPUNC07G06160.1"/>
    </source>
</evidence>
<evidence type="ECO:0008006" key="4">
    <source>
        <dbReference type="Google" id="ProtNLM"/>
    </source>
</evidence>
<keyword evidence="3" id="KW-1185">Reference proteome</keyword>
<dbReference type="STRING" id="4537.A0A0E0LI82"/>
<name>A0A0E0LI82_ORYPU</name>
<organism evidence="2">
    <name type="scientific">Oryza punctata</name>
    <name type="common">Red rice</name>
    <dbReference type="NCBI Taxonomy" id="4537"/>
    <lineage>
        <taxon>Eukaryota</taxon>
        <taxon>Viridiplantae</taxon>
        <taxon>Streptophyta</taxon>
        <taxon>Embryophyta</taxon>
        <taxon>Tracheophyta</taxon>
        <taxon>Spermatophyta</taxon>
        <taxon>Magnoliopsida</taxon>
        <taxon>Liliopsida</taxon>
        <taxon>Poales</taxon>
        <taxon>Poaceae</taxon>
        <taxon>BOP clade</taxon>
        <taxon>Oryzoideae</taxon>
        <taxon>Oryzeae</taxon>
        <taxon>Oryzinae</taxon>
        <taxon>Oryza</taxon>
    </lineage>
</organism>
<dbReference type="PANTHER" id="PTHR34835:SF34">
    <property type="entry name" value="OS08G0555500 PROTEIN"/>
    <property type="match status" value="1"/>
</dbReference>
<reference evidence="2" key="2">
    <citation type="submission" date="2018-05" db="EMBL/GenBank/DDBJ databases">
        <title>OpunRS2 (Oryza punctata Reference Sequence Version 2).</title>
        <authorList>
            <person name="Zhang J."/>
            <person name="Kudrna D."/>
            <person name="Lee S."/>
            <person name="Talag J."/>
            <person name="Welchert J."/>
            <person name="Wing R.A."/>
        </authorList>
    </citation>
    <scope>NUCLEOTIDE SEQUENCE [LARGE SCALE GENOMIC DNA]</scope>
</reference>
<dbReference type="EnsemblPlants" id="OPUNC07G06160.1">
    <property type="protein sequence ID" value="OPUNC07G06160.1"/>
    <property type="gene ID" value="OPUNC07G06160"/>
</dbReference>
<dbReference type="AlphaFoldDB" id="A0A0E0LI82"/>
<dbReference type="HOGENOM" id="CLU_957741_0_0_1"/>
<dbReference type="Proteomes" id="UP000026962">
    <property type="component" value="Chromosome 7"/>
</dbReference>
<evidence type="ECO:0000256" key="1">
    <source>
        <dbReference type="SAM" id="MobiDB-lite"/>
    </source>
</evidence>
<sequence>MAGSGENVSGLGKRKHRSCNSSSVNADEALANVSPDMPCQDTLEWGRTGIIRSGGSANANKAPMNDRDIAYLKWGKTRRRSRATANEARVDIDIPDLNDTVLTPTVTPVGVQEDHGHAEVVHPDNGSVTSGCSPMRVYEVVSQFDDTKRGLVMSTGFAEQLLNNKYSEGGMTEAQQESFKVAFVVFAMSCLLAPTTRHGFEDVDYLHALVDPEKISSFDWASYVIHHLVAASSEVKFHLWKERTVPNMIGGCMLFLQIFCLDNMEFRELNLPHDTFPRVKVYDSERMSVTP</sequence>
<dbReference type="PANTHER" id="PTHR34835">
    <property type="entry name" value="OS07G0283600 PROTEIN-RELATED"/>
    <property type="match status" value="1"/>
</dbReference>
<feature type="region of interest" description="Disordered" evidence="1">
    <location>
        <begin position="1"/>
        <end position="20"/>
    </location>
</feature>